<evidence type="ECO:0000313" key="4">
    <source>
        <dbReference type="Proteomes" id="UP000478052"/>
    </source>
</evidence>
<comment type="caution">
    <text evidence="3">The sequence shown here is derived from an EMBL/GenBank/DDBJ whole genome shotgun (WGS) entry which is preliminary data.</text>
</comment>
<gene>
    <name evidence="3" type="ORF">FWK35_00002328</name>
</gene>
<dbReference type="OrthoDB" id="6622215at2759"/>
<sequence>MCRLPVFWLPLALVTLFVSRCAIGVSTKLQLGQLISTIIYEDTLFKDVLSEVVKLNSEDLESIPFIKAKVKDMDKVHTLKTLYALSSNYSHYSGDDLNLRVIIFGTSMTCLTYKRLALHLALIIRLIEQDTEKQYIRIRTLIFGHIVPLYMHMLSSVYRNVGDLYSMYKIVYDIMSLLEEGTVFDFQSSINNLKEELNKLNTVIQSSCAVNKMQEYCENLKLDKLKNCSMFITDDQLMSDELDKKTSLESLIENENALLNLYKEMDLFRNVDENVWEKLLNIPQLPTENTNEFKITELPPYRDEVEDIIYMRDISKKYDYIPKNENNAETSESPAAPVKDESTFEPLAPSQAPMPPLE</sequence>
<dbReference type="AlphaFoldDB" id="A0A6G0Z9P3"/>
<protein>
    <submittedName>
        <fullName evidence="3">Uncharacterized protein</fullName>
    </submittedName>
</protein>
<dbReference type="Proteomes" id="UP000478052">
    <property type="component" value="Unassembled WGS sequence"/>
</dbReference>
<organism evidence="3 4">
    <name type="scientific">Aphis craccivora</name>
    <name type="common">Cowpea aphid</name>
    <dbReference type="NCBI Taxonomy" id="307492"/>
    <lineage>
        <taxon>Eukaryota</taxon>
        <taxon>Metazoa</taxon>
        <taxon>Ecdysozoa</taxon>
        <taxon>Arthropoda</taxon>
        <taxon>Hexapoda</taxon>
        <taxon>Insecta</taxon>
        <taxon>Pterygota</taxon>
        <taxon>Neoptera</taxon>
        <taxon>Paraneoptera</taxon>
        <taxon>Hemiptera</taxon>
        <taxon>Sternorrhyncha</taxon>
        <taxon>Aphidomorpha</taxon>
        <taxon>Aphidoidea</taxon>
        <taxon>Aphididae</taxon>
        <taxon>Aphidini</taxon>
        <taxon>Aphis</taxon>
        <taxon>Aphis</taxon>
    </lineage>
</organism>
<proteinExistence type="predicted"/>
<reference evidence="3 4" key="1">
    <citation type="submission" date="2019-08" db="EMBL/GenBank/DDBJ databases">
        <title>Whole genome of Aphis craccivora.</title>
        <authorList>
            <person name="Voronova N.V."/>
            <person name="Shulinski R.S."/>
            <person name="Bandarenka Y.V."/>
            <person name="Zhorov D.G."/>
            <person name="Warner D."/>
        </authorList>
    </citation>
    <scope>NUCLEOTIDE SEQUENCE [LARGE SCALE GENOMIC DNA]</scope>
    <source>
        <strain evidence="3">180601</strain>
        <tissue evidence="3">Whole Body</tissue>
    </source>
</reference>
<feature type="region of interest" description="Disordered" evidence="1">
    <location>
        <begin position="321"/>
        <end position="358"/>
    </location>
</feature>
<accession>A0A6G0Z9P3</accession>
<feature type="compositionally biased region" description="Polar residues" evidence="1">
    <location>
        <begin position="324"/>
        <end position="333"/>
    </location>
</feature>
<evidence type="ECO:0000256" key="1">
    <source>
        <dbReference type="SAM" id="MobiDB-lite"/>
    </source>
</evidence>
<dbReference type="EMBL" id="VUJU01000995">
    <property type="protein sequence ID" value="KAF0767317.1"/>
    <property type="molecule type" value="Genomic_DNA"/>
</dbReference>
<keyword evidence="2" id="KW-0732">Signal</keyword>
<evidence type="ECO:0000313" key="3">
    <source>
        <dbReference type="EMBL" id="KAF0767317.1"/>
    </source>
</evidence>
<feature type="chain" id="PRO_5026062933" evidence="2">
    <location>
        <begin position="25"/>
        <end position="358"/>
    </location>
</feature>
<evidence type="ECO:0000256" key="2">
    <source>
        <dbReference type="SAM" id="SignalP"/>
    </source>
</evidence>
<keyword evidence="4" id="KW-1185">Reference proteome</keyword>
<name>A0A6G0Z9P3_APHCR</name>
<feature type="signal peptide" evidence="2">
    <location>
        <begin position="1"/>
        <end position="24"/>
    </location>
</feature>